<proteinExistence type="predicted"/>
<protein>
    <submittedName>
        <fullName evidence="1">Head decoration protein</fullName>
    </submittedName>
</protein>
<dbReference type="Pfam" id="PF02924">
    <property type="entry name" value="HDPD"/>
    <property type="match status" value="1"/>
</dbReference>
<dbReference type="RefSeq" id="WP_176008288.1">
    <property type="nucleotide sequence ID" value="NZ_CP041372.2"/>
</dbReference>
<organism evidence="1 2">
    <name type="scientific">Paenalkalicoccus suaedae</name>
    <dbReference type="NCBI Taxonomy" id="2592382"/>
    <lineage>
        <taxon>Bacteria</taxon>
        <taxon>Bacillati</taxon>
        <taxon>Bacillota</taxon>
        <taxon>Bacilli</taxon>
        <taxon>Bacillales</taxon>
        <taxon>Bacillaceae</taxon>
        <taxon>Paenalkalicoccus</taxon>
    </lineage>
</organism>
<accession>A0A859FBQ0</accession>
<gene>
    <name evidence="1" type="ORF">FLK61_26165</name>
</gene>
<reference evidence="2" key="1">
    <citation type="submission" date="2019-07" db="EMBL/GenBank/DDBJ databases">
        <title>Bacillus alkalisoli sp. nov. isolated from saline soil.</title>
        <authorList>
            <person name="Sun J.-Q."/>
            <person name="Xu L."/>
        </authorList>
    </citation>
    <scope>NUCLEOTIDE SEQUENCE [LARGE SCALE GENOMIC DNA]</scope>
    <source>
        <strain evidence="2">M4U3P1</strain>
    </source>
</reference>
<evidence type="ECO:0000313" key="2">
    <source>
        <dbReference type="Proteomes" id="UP000318138"/>
    </source>
</evidence>
<dbReference type="Gene3D" id="2.40.300.10">
    <property type="entry name" value="Head decoration protein D"/>
    <property type="match status" value="1"/>
</dbReference>
<dbReference type="InterPro" id="IPR004195">
    <property type="entry name" value="Head_decoration_D"/>
</dbReference>
<keyword evidence="2" id="KW-1185">Reference proteome</keyword>
<sequence length="119" mass="12944">MQIGERKYDNLLAGGISPIVSKGATLKAGQQYFRGDVLALDADNKAVLIDSESEVDSVKEPYAILAEDVDATEEDAEAGVYLTGEFNAHALRTSDNDEIYDHIIALRNIGIFVKENIEA</sequence>
<dbReference type="EMBL" id="CP041372">
    <property type="protein sequence ID" value="QKS70248.1"/>
    <property type="molecule type" value="Genomic_DNA"/>
</dbReference>
<evidence type="ECO:0000313" key="1">
    <source>
        <dbReference type="EMBL" id="QKS70248.1"/>
    </source>
</evidence>
<dbReference type="AlphaFoldDB" id="A0A859FBQ0"/>
<name>A0A859FBQ0_9BACI</name>
<dbReference type="Proteomes" id="UP000318138">
    <property type="component" value="Chromosome"/>
</dbReference>
<dbReference type="KEGG" id="psua:FLK61_26165"/>